<feature type="transmembrane region" description="Helical" evidence="7">
    <location>
        <begin position="365"/>
        <end position="392"/>
    </location>
</feature>
<evidence type="ECO:0000256" key="6">
    <source>
        <dbReference type="ARBA" id="ARBA00038076"/>
    </source>
</evidence>
<feature type="transmembrane region" description="Helical" evidence="7">
    <location>
        <begin position="412"/>
        <end position="431"/>
    </location>
</feature>
<evidence type="ECO:0000256" key="1">
    <source>
        <dbReference type="ARBA" id="ARBA00004651"/>
    </source>
</evidence>
<evidence type="ECO:0000259" key="9">
    <source>
        <dbReference type="Pfam" id="PF12704"/>
    </source>
</evidence>
<dbReference type="GO" id="GO:0022857">
    <property type="term" value="F:transmembrane transporter activity"/>
    <property type="evidence" value="ECO:0007669"/>
    <property type="project" value="TreeGrafter"/>
</dbReference>
<dbReference type="InterPro" id="IPR025857">
    <property type="entry name" value="MacB_PCD"/>
</dbReference>
<keyword evidence="5 7" id="KW-0472">Membrane</keyword>
<evidence type="ECO:0000256" key="4">
    <source>
        <dbReference type="ARBA" id="ARBA00022989"/>
    </source>
</evidence>
<evidence type="ECO:0000313" key="11">
    <source>
        <dbReference type="Proteomes" id="UP000199087"/>
    </source>
</evidence>
<evidence type="ECO:0000313" key="10">
    <source>
        <dbReference type="EMBL" id="CRK80968.1"/>
    </source>
</evidence>
<comment type="subcellular location">
    <subcellularLocation>
        <location evidence="1">Cell membrane</location>
        <topology evidence="1">Multi-pass membrane protein</topology>
    </subcellularLocation>
</comment>
<name>A0A0U1NTB1_9BACI</name>
<dbReference type="STRING" id="1499688.BN000_00859"/>
<feature type="transmembrane region" description="Helical" evidence="7">
    <location>
        <begin position="303"/>
        <end position="328"/>
    </location>
</feature>
<keyword evidence="11" id="KW-1185">Reference proteome</keyword>
<dbReference type="Pfam" id="PF02687">
    <property type="entry name" value="FtsX"/>
    <property type="match status" value="1"/>
</dbReference>
<protein>
    <submittedName>
        <fullName evidence="10">Metabolite permease</fullName>
    </submittedName>
</protein>
<evidence type="ECO:0000259" key="8">
    <source>
        <dbReference type="Pfam" id="PF02687"/>
    </source>
</evidence>
<dbReference type="GO" id="GO:0005886">
    <property type="term" value="C:plasma membrane"/>
    <property type="evidence" value="ECO:0007669"/>
    <property type="project" value="UniProtKB-SubCell"/>
</dbReference>
<evidence type="ECO:0000256" key="7">
    <source>
        <dbReference type="SAM" id="Phobius"/>
    </source>
</evidence>
<feature type="domain" description="MacB-like periplasmic core" evidence="9">
    <location>
        <begin position="22"/>
        <end position="235"/>
    </location>
</feature>
<dbReference type="Proteomes" id="UP000199087">
    <property type="component" value="Unassembled WGS sequence"/>
</dbReference>
<dbReference type="EMBL" id="CVRB01000001">
    <property type="protein sequence ID" value="CRK80968.1"/>
    <property type="molecule type" value="Genomic_DNA"/>
</dbReference>
<evidence type="ECO:0000256" key="2">
    <source>
        <dbReference type="ARBA" id="ARBA00022475"/>
    </source>
</evidence>
<keyword evidence="2" id="KW-1003">Cell membrane</keyword>
<evidence type="ECO:0000256" key="5">
    <source>
        <dbReference type="ARBA" id="ARBA00023136"/>
    </source>
</evidence>
<keyword evidence="3 7" id="KW-0812">Transmembrane</keyword>
<gene>
    <name evidence="10" type="primary">ytrF</name>
    <name evidence="10" type="ORF">BN000_00859</name>
</gene>
<dbReference type="PANTHER" id="PTHR30572">
    <property type="entry name" value="MEMBRANE COMPONENT OF TRANSPORTER-RELATED"/>
    <property type="match status" value="1"/>
</dbReference>
<dbReference type="Pfam" id="PF12704">
    <property type="entry name" value="MacB_PCD"/>
    <property type="match status" value="1"/>
</dbReference>
<evidence type="ECO:0000256" key="3">
    <source>
        <dbReference type="ARBA" id="ARBA00022692"/>
    </source>
</evidence>
<dbReference type="InterPro" id="IPR003838">
    <property type="entry name" value="ABC3_permease_C"/>
</dbReference>
<sequence length="450" mass="50205">MKLKDQFRFVRQNMKKNRTRVFMTFLATAMGCAFLIVLASVAFGLQKSVVKKITEQRVVTQIDVHGKEEKGVDGFRPINDQDIKIFEDMQDVKAVTRRKMLQQPSTYTIGNYQESTESFVGNMPSEVKAGFELSKGRLPKEKDEIVVGYDFPLNLAPKDATSDIYDKQGQVKEEYRYKGNLLGEKIELEVRQFKDGQEIIKPFTFTVVGIAKKPTKEWLRDNSVFISDQALKDIEDFTGTSRGMINDPNRRGANSAGEFAQDSYDQVKIYANSVEAVKTISDGLKEKKYATYSIVNELKEVNLVFTIAKAGLIFIGTIAILIASIGIYNTMTMAVTERAPDIGIMKAIGANPKTIKRIFLLESSYIGLIGAFIGTVVSYGISYAVNFAIPLILKQAFGEKPPSDLSFSDIPISLPIICIVICYGVTIISGLRPAQRATRVDVLKAMRREV</sequence>
<comment type="similarity">
    <text evidence="6">Belongs to the ABC-4 integral membrane protein family.</text>
</comment>
<dbReference type="RefSeq" id="WP_090631308.1">
    <property type="nucleotide sequence ID" value="NZ_CVRB01000001.1"/>
</dbReference>
<dbReference type="AlphaFoldDB" id="A0A0U1NTB1"/>
<feature type="transmembrane region" description="Helical" evidence="7">
    <location>
        <begin position="21"/>
        <end position="45"/>
    </location>
</feature>
<reference evidence="11" key="1">
    <citation type="submission" date="2015-05" db="EMBL/GenBank/DDBJ databases">
        <authorList>
            <person name="Urmite Genomes"/>
        </authorList>
    </citation>
    <scope>NUCLEOTIDE SEQUENCE [LARGE SCALE GENOMIC DNA]</scope>
    <source>
        <strain evidence="11">LF1</strain>
    </source>
</reference>
<dbReference type="PROSITE" id="PS51257">
    <property type="entry name" value="PROKAR_LIPOPROTEIN"/>
    <property type="match status" value="1"/>
</dbReference>
<organism evidence="10 11">
    <name type="scientific">Neobacillus massiliamazoniensis</name>
    <dbReference type="NCBI Taxonomy" id="1499688"/>
    <lineage>
        <taxon>Bacteria</taxon>
        <taxon>Bacillati</taxon>
        <taxon>Bacillota</taxon>
        <taxon>Bacilli</taxon>
        <taxon>Bacillales</taxon>
        <taxon>Bacillaceae</taxon>
        <taxon>Neobacillus</taxon>
    </lineage>
</organism>
<dbReference type="InterPro" id="IPR050250">
    <property type="entry name" value="Macrolide_Exporter_MacB"/>
</dbReference>
<keyword evidence="4 7" id="KW-1133">Transmembrane helix</keyword>
<dbReference type="OrthoDB" id="9770099at2"/>
<dbReference type="PANTHER" id="PTHR30572:SF4">
    <property type="entry name" value="ABC TRANSPORTER PERMEASE YTRF"/>
    <property type="match status" value="1"/>
</dbReference>
<feature type="domain" description="ABC3 transporter permease C-terminal" evidence="8">
    <location>
        <begin position="313"/>
        <end position="436"/>
    </location>
</feature>
<proteinExistence type="inferred from homology"/>
<accession>A0A0U1NTB1</accession>